<feature type="compositionally biased region" description="Pro residues" evidence="1">
    <location>
        <begin position="7"/>
        <end position="24"/>
    </location>
</feature>
<evidence type="ECO:0000313" key="3">
    <source>
        <dbReference type="Proteomes" id="UP000316621"/>
    </source>
</evidence>
<gene>
    <name evidence="2" type="ORF">C5167_049966</name>
</gene>
<sequence length="112" mass="11784">MASTAPSLPPPLPSQWPPLQPTSPPSSRDGAVVVEKDYLKLWRYRISSSRDGGGALDVVLNVVADNFAVEVLLVVVVKVLVDNFGGSAAGGCCEGVVVEAKAQLVGIRDRKQ</sequence>
<name>A0A4Y7KQ68_PAPSO</name>
<reference evidence="2 3" key="1">
    <citation type="journal article" date="2018" name="Science">
        <title>The opium poppy genome and morphinan production.</title>
        <authorList>
            <person name="Guo L."/>
            <person name="Winzer T."/>
            <person name="Yang X."/>
            <person name="Li Y."/>
            <person name="Ning Z."/>
            <person name="He Z."/>
            <person name="Teodor R."/>
            <person name="Lu Y."/>
            <person name="Bowser T.A."/>
            <person name="Graham I.A."/>
            <person name="Ye K."/>
        </authorList>
    </citation>
    <scope>NUCLEOTIDE SEQUENCE [LARGE SCALE GENOMIC DNA]</scope>
    <source>
        <strain evidence="3">cv. HN1</strain>
        <tissue evidence="2">Leaves</tissue>
    </source>
</reference>
<dbReference type="Proteomes" id="UP000316621">
    <property type="component" value="Chromosome 8"/>
</dbReference>
<accession>A0A4Y7KQ68</accession>
<feature type="region of interest" description="Disordered" evidence="1">
    <location>
        <begin position="1"/>
        <end position="30"/>
    </location>
</feature>
<dbReference type="AlphaFoldDB" id="A0A4Y7KQ68"/>
<proteinExistence type="predicted"/>
<evidence type="ECO:0000313" key="2">
    <source>
        <dbReference type="EMBL" id="RZC74490.1"/>
    </source>
</evidence>
<dbReference type="Gramene" id="RZC74490">
    <property type="protein sequence ID" value="RZC74490"/>
    <property type="gene ID" value="C5167_049966"/>
</dbReference>
<organism evidence="2 3">
    <name type="scientific">Papaver somniferum</name>
    <name type="common">Opium poppy</name>
    <dbReference type="NCBI Taxonomy" id="3469"/>
    <lineage>
        <taxon>Eukaryota</taxon>
        <taxon>Viridiplantae</taxon>
        <taxon>Streptophyta</taxon>
        <taxon>Embryophyta</taxon>
        <taxon>Tracheophyta</taxon>
        <taxon>Spermatophyta</taxon>
        <taxon>Magnoliopsida</taxon>
        <taxon>Ranunculales</taxon>
        <taxon>Papaveraceae</taxon>
        <taxon>Papaveroideae</taxon>
        <taxon>Papaver</taxon>
    </lineage>
</organism>
<protein>
    <submittedName>
        <fullName evidence="2">Uncharacterized protein</fullName>
    </submittedName>
</protein>
<dbReference type="EMBL" id="CM010722">
    <property type="protein sequence ID" value="RZC74490.1"/>
    <property type="molecule type" value="Genomic_DNA"/>
</dbReference>
<evidence type="ECO:0000256" key="1">
    <source>
        <dbReference type="SAM" id="MobiDB-lite"/>
    </source>
</evidence>
<keyword evidence="3" id="KW-1185">Reference proteome</keyword>